<proteinExistence type="predicted"/>
<evidence type="ECO:0000313" key="3">
    <source>
        <dbReference type="Proteomes" id="UP000218677"/>
    </source>
</evidence>
<dbReference type="Gene3D" id="2.40.320.10">
    <property type="entry name" value="Hypothetical Protein Pfu-838710-001"/>
    <property type="match status" value="1"/>
</dbReference>
<name>A0A2A4HHE2_9GAMM</name>
<dbReference type="OrthoDB" id="271656at2"/>
<evidence type="ECO:0000259" key="1">
    <source>
        <dbReference type="PROSITE" id="PS51707"/>
    </source>
</evidence>
<dbReference type="SUPFAM" id="SSF55154">
    <property type="entry name" value="CYTH-like phosphatases"/>
    <property type="match status" value="1"/>
</dbReference>
<dbReference type="RefSeq" id="WP_096653758.1">
    <property type="nucleotide sequence ID" value="NZ_NWUX01000020.1"/>
</dbReference>
<dbReference type="AlphaFoldDB" id="A0A2A4HHE2"/>
<sequence>MARNIEIKARISNIGMLESKVAKIAGNGPTEIFQDDTFFQCDTGRLKLRVLSDKHGELIFYRRENQAGPKESFYVRSQTDEPETLRETLSLAYGVVGRVRKHRTLYLVGRTRIHLDRVEALGHFLELEVVLSDSEPSRVGIEIAHRLLNQLGIESSQLIEAAYVDMFE</sequence>
<dbReference type="InterPro" id="IPR023577">
    <property type="entry name" value="CYTH_domain"/>
</dbReference>
<evidence type="ECO:0000313" key="2">
    <source>
        <dbReference type="EMBL" id="PCF94342.1"/>
    </source>
</evidence>
<organism evidence="2 3">
    <name type="scientific">Vreelandella nigrificans</name>
    <dbReference type="NCBI Taxonomy" id="2042704"/>
    <lineage>
        <taxon>Bacteria</taxon>
        <taxon>Pseudomonadati</taxon>
        <taxon>Pseudomonadota</taxon>
        <taxon>Gammaproteobacteria</taxon>
        <taxon>Oceanospirillales</taxon>
        <taxon>Halomonadaceae</taxon>
        <taxon>Vreelandella</taxon>
    </lineage>
</organism>
<protein>
    <submittedName>
        <fullName evidence="2">Adenylate cyclase</fullName>
    </submittedName>
</protein>
<dbReference type="PROSITE" id="PS51707">
    <property type="entry name" value="CYTH"/>
    <property type="match status" value="1"/>
</dbReference>
<dbReference type="CDD" id="cd07890">
    <property type="entry name" value="CYTH-like_AC_IV-like"/>
    <property type="match status" value="1"/>
</dbReference>
<reference evidence="3" key="1">
    <citation type="submission" date="2017-09" db="EMBL/GenBank/DDBJ databases">
        <authorList>
            <person name="Cho G.-S."/>
            <person name="Oguntoyinbo F.A."/>
            <person name="Cnockaert M."/>
            <person name="Kabisch J."/>
            <person name="Neve H."/>
            <person name="Bockelmann W."/>
            <person name="Wenning M."/>
            <person name="Franz C.M."/>
            <person name="Vandamme P."/>
        </authorList>
    </citation>
    <scope>NUCLEOTIDE SEQUENCE [LARGE SCALE GENOMIC DNA]</scope>
    <source>
        <strain evidence="3">MBT G8648</strain>
    </source>
</reference>
<dbReference type="InterPro" id="IPR008173">
    <property type="entry name" value="Adenylyl_cyclase_CyaB"/>
</dbReference>
<dbReference type="EMBL" id="NWUX01000020">
    <property type="protein sequence ID" value="PCF94342.1"/>
    <property type="molecule type" value="Genomic_DNA"/>
</dbReference>
<dbReference type="Proteomes" id="UP000218677">
    <property type="component" value="Unassembled WGS sequence"/>
</dbReference>
<comment type="caution">
    <text evidence="2">The sequence shown here is derived from an EMBL/GenBank/DDBJ whole genome shotgun (WGS) entry which is preliminary data.</text>
</comment>
<feature type="domain" description="CYTH" evidence="1">
    <location>
        <begin position="2"/>
        <end position="168"/>
    </location>
</feature>
<dbReference type="PANTHER" id="PTHR21028:SF2">
    <property type="entry name" value="CYTH DOMAIN-CONTAINING PROTEIN"/>
    <property type="match status" value="1"/>
</dbReference>
<dbReference type="InterPro" id="IPR033469">
    <property type="entry name" value="CYTH-like_dom_sf"/>
</dbReference>
<keyword evidence="3" id="KW-1185">Reference proteome</keyword>
<dbReference type="PANTHER" id="PTHR21028">
    <property type="entry name" value="SI:CH211-156B7.4"/>
    <property type="match status" value="1"/>
</dbReference>
<dbReference type="Pfam" id="PF01928">
    <property type="entry name" value="CYTH"/>
    <property type="match status" value="1"/>
</dbReference>
<accession>A0A2A4HHE2</accession>
<gene>
    <name evidence="2" type="ORF">CPA45_17545</name>
</gene>
<dbReference type="SMART" id="SM01118">
    <property type="entry name" value="CYTH"/>
    <property type="match status" value="1"/>
</dbReference>